<dbReference type="GO" id="GO:0006508">
    <property type="term" value="P:proteolysis"/>
    <property type="evidence" value="ECO:0007669"/>
    <property type="project" value="UniProtKB-KW"/>
</dbReference>
<dbReference type="Pfam" id="PF00431">
    <property type="entry name" value="CUB"/>
    <property type="match status" value="1"/>
</dbReference>
<dbReference type="InterPro" id="IPR017050">
    <property type="entry name" value="Metallopeptidase_nem"/>
</dbReference>
<feature type="domain" description="Peptidase M12A" evidence="17">
    <location>
        <begin position="139"/>
        <end position="331"/>
    </location>
</feature>
<evidence type="ECO:0000313" key="19">
    <source>
        <dbReference type="Proteomes" id="UP001177023"/>
    </source>
</evidence>
<dbReference type="InterPro" id="IPR000859">
    <property type="entry name" value="CUB_dom"/>
</dbReference>
<proteinExistence type="predicted"/>
<dbReference type="PRINTS" id="PR00480">
    <property type="entry name" value="ASTACIN"/>
</dbReference>
<comment type="caution">
    <text evidence="18">The sequence shown here is derived from an EMBL/GenBank/DDBJ whole genome shotgun (WGS) entry which is preliminary data.</text>
</comment>
<keyword evidence="2" id="KW-0964">Secreted</keyword>
<dbReference type="PIRSF" id="PIRSF036365">
    <property type="entry name" value="Astacin_nematoda"/>
    <property type="match status" value="1"/>
</dbReference>
<feature type="active site" evidence="14">
    <location>
        <position position="229"/>
    </location>
</feature>
<feature type="chain" id="PRO_5041485247" description="Metalloendopeptidase" evidence="15">
    <location>
        <begin position="19"/>
        <end position="508"/>
    </location>
</feature>
<dbReference type="EC" id="3.4.24.-" evidence="15"/>
<evidence type="ECO:0000256" key="8">
    <source>
        <dbReference type="ARBA" id="ARBA00022833"/>
    </source>
</evidence>
<keyword evidence="19" id="KW-1185">Reference proteome</keyword>
<dbReference type="SMART" id="SM00235">
    <property type="entry name" value="ZnMc"/>
    <property type="match status" value="1"/>
</dbReference>
<keyword evidence="9 14" id="KW-0482">Metalloprotease</keyword>
<feature type="non-terminal residue" evidence="18">
    <location>
        <position position="1"/>
    </location>
</feature>
<feature type="signal peptide" evidence="15">
    <location>
        <begin position="1"/>
        <end position="18"/>
    </location>
</feature>
<dbReference type="EMBL" id="CATQJA010002703">
    <property type="protein sequence ID" value="CAJ0585215.1"/>
    <property type="molecule type" value="Genomic_DNA"/>
</dbReference>
<keyword evidence="12" id="KW-0325">Glycoprotein</keyword>
<keyword evidence="4 14" id="KW-0645">Protease</keyword>
<dbReference type="PANTHER" id="PTHR10127">
    <property type="entry name" value="DISCOIDIN, CUB, EGF, LAMININ , AND ZINC METALLOPROTEASE DOMAIN CONTAINING"/>
    <property type="match status" value="1"/>
</dbReference>
<evidence type="ECO:0000259" key="16">
    <source>
        <dbReference type="PROSITE" id="PS01180"/>
    </source>
</evidence>
<sequence length="508" mass="55705">MRLETLILAIGMLAVTTAFPGDRRARRPRWGNMTTDQVAEFKKSLRRTNVDRFHSALERLRESARGSQSDSEIKKYNERIKKIGQRTLSESARKLEKDLVEVNADLGVAENLYGGDMVLTDSLTVDARWFPEAIRGKRQAVKGSKLWANNTVYYQFDSSLPADAQTGARLAIAFWGNMTCVDFVESATAKNRIRFYEGSGCWSGLGMVGGVQDLSLGYGCHSFRTAAHEIGHALGFQHTHSREDRDTAISVLPANIDNGWAPSFEKAAAGTIYNYGMPYDYGSVMHYGPYDVSWNKQPTMVAKVAPYQENMGSAVVSFYDVSMMNEHYSCKAKCTCGATCCNGGFRNSRNCNTCICPYGWAGPTCNQRSPGCGADLTATATTQEQVMSVGKADWVLMPSFATCVYHIKAPAGMKVELTMNNLVNVQCINGCYFTGIEVKATKDHRYTGIRSCCGEDNGKTIVSEGNIVPVIIFSRLGTFGVTLRYKAVSAATASTVVASQIADSRPTY</sequence>
<dbReference type="GO" id="GO:0008270">
    <property type="term" value="F:zinc ion binding"/>
    <property type="evidence" value="ECO:0007669"/>
    <property type="project" value="UniProtKB-UniRule"/>
</dbReference>
<evidence type="ECO:0000256" key="15">
    <source>
        <dbReference type="RuleBase" id="RU361183"/>
    </source>
</evidence>
<keyword evidence="5 14" id="KW-0479">Metal-binding</keyword>
<dbReference type="InterPro" id="IPR034035">
    <property type="entry name" value="Astacin-like_dom"/>
</dbReference>
<feature type="binding site" evidence="14">
    <location>
        <position position="238"/>
    </location>
    <ligand>
        <name>Zn(2+)</name>
        <dbReference type="ChEBI" id="CHEBI:29105"/>
        <note>catalytic</note>
    </ligand>
</feature>
<evidence type="ECO:0000256" key="6">
    <source>
        <dbReference type="ARBA" id="ARBA00022729"/>
    </source>
</evidence>
<gene>
    <name evidence="18" type="ORF">MSPICULIGERA_LOCUS23244</name>
</gene>
<dbReference type="GO" id="GO:0018996">
    <property type="term" value="P:molting cycle, collagen and cuticulin-based cuticle"/>
    <property type="evidence" value="ECO:0007669"/>
    <property type="project" value="InterPro"/>
</dbReference>
<evidence type="ECO:0000256" key="5">
    <source>
        <dbReference type="ARBA" id="ARBA00022723"/>
    </source>
</evidence>
<dbReference type="Gene3D" id="2.60.120.290">
    <property type="entry name" value="Spermadhesin, CUB domain"/>
    <property type="match status" value="1"/>
</dbReference>
<evidence type="ECO:0000313" key="18">
    <source>
        <dbReference type="EMBL" id="CAJ0585215.1"/>
    </source>
</evidence>
<reference evidence="18" key="1">
    <citation type="submission" date="2023-06" db="EMBL/GenBank/DDBJ databases">
        <authorList>
            <person name="Delattre M."/>
        </authorList>
    </citation>
    <scope>NUCLEOTIDE SEQUENCE</scope>
    <source>
        <strain evidence="18">AF72</strain>
    </source>
</reference>
<dbReference type="GO" id="GO:0005576">
    <property type="term" value="C:extracellular region"/>
    <property type="evidence" value="ECO:0007669"/>
    <property type="project" value="UniProtKB-SubCell"/>
</dbReference>
<accession>A0AA36GAI7</accession>
<feature type="binding site" evidence="14">
    <location>
        <position position="232"/>
    </location>
    <ligand>
        <name>Zn(2+)</name>
        <dbReference type="ChEBI" id="CHEBI:29105"/>
        <note>catalytic</note>
    </ligand>
</feature>
<dbReference type="Gene3D" id="3.40.390.10">
    <property type="entry name" value="Collagenase (Catalytic Domain)"/>
    <property type="match status" value="1"/>
</dbReference>
<keyword evidence="8 14" id="KW-0862">Zinc</keyword>
<evidence type="ECO:0000256" key="12">
    <source>
        <dbReference type="ARBA" id="ARBA00023180"/>
    </source>
</evidence>
<dbReference type="SMART" id="SM00042">
    <property type="entry name" value="CUB"/>
    <property type="match status" value="1"/>
</dbReference>
<evidence type="ECO:0000256" key="13">
    <source>
        <dbReference type="PROSITE-ProRule" id="PRU00059"/>
    </source>
</evidence>
<keyword evidence="6 15" id="KW-0732">Signal</keyword>
<evidence type="ECO:0000256" key="4">
    <source>
        <dbReference type="ARBA" id="ARBA00022670"/>
    </source>
</evidence>
<keyword evidence="10" id="KW-0865">Zymogen</keyword>
<dbReference type="PANTHER" id="PTHR10127:SF793">
    <property type="entry name" value="ZINC METALLOPROTEINASE NAS-31"/>
    <property type="match status" value="1"/>
</dbReference>
<dbReference type="PROSITE" id="PS01180">
    <property type="entry name" value="CUB"/>
    <property type="match status" value="1"/>
</dbReference>
<feature type="binding site" evidence="14">
    <location>
        <position position="228"/>
    </location>
    <ligand>
        <name>Zn(2+)</name>
        <dbReference type="ChEBI" id="CHEBI:29105"/>
        <note>catalytic</note>
    </ligand>
</feature>
<feature type="domain" description="CUB" evidence="16">
    <location>
        <begin position="372"/>
        <end position="488"/>
    </location>
</feature>
<evidence type="ECO:0000256" key="1">
    <source>
        <dbReference type="ARBA" id="ARBA00004613"/>
    </source>
</evidence>
<dbReference type="SUPFAM" id="SSF49854">
    <property type="entry name" value="Spermadhesin, CUB domain"/>
    <property type="match status" value="1"/>
</dbReference>
<dbReference type="InterPro" id="IPR035914">
    <property type="entry name" value="Sperma_CUB_dom_sf"/>
</dbReference>
<evidence type="ECO:0000256" key="9">
    <source>
        <dbReference type="ARBA" id="ARBA00023049"/>
    </source>
</evidence>
<dbReference type="GO" id="GO:0004222">
    <property type="term" value="F:metalloendopeptidase activity"/>
    <property type="evidence" value="ECO:0007669"/>
    <property type="project" value="UniProtKB-UniRule"/>
</dbReference>
<dbReference type="PROSITE" id="PS51864">
    <property type="entry name" value="ASTACIN"/>
    <property type="match status" value="1"/>
</dbReference>
<dbReference type="SUPFAM" id="SSF55486">
    <property type="entry name" value="Metalloproteases ('zincins'), catalytic domain"/>
    <property type="match status" value="1"/>
</dbReference>
<comment type="cofactor">
    <cofactor evidence="14 15">
        <name>Zn(2+)</name>
        <dbReference type="ChEBI" id="CHEBI:29105"/>
    </cofactor>
    <text evidence="14 15">Binds 1 zinc ion per subunit.</text>
</comment>
<keyword evidence="7 14" id="KW-0378">Hydrolase</keyword>
<evidence type="ECO:0000256" key="7">
    <source>
        <dbReference type="ARBA" id="ARBA00022801"/>
    </source>
</evidence>
<dbReference type="Pfam" id="PF01400">
    <property type="entry name" value="Astacin"/>
    <property type="match status" value="1"/>
</dbReference>
<evidence type="ECO:0000256" key="11">
    <source>
        <dbReference type="ARBA" id="ARBA00023157"/>
    </source>
</evidence>
<dbReference type="InterPro" id="IPR006026">
    <property type="entry name" value="Peptidase_Metallo"/>
</dbReference>
<evidence type="ECO:0000256" key="3">
    <source>
        <dbReference type="ARBA" id="ARBA00022536"/>
    </source>
</evidence>
<comment type="caution">
    <text evidence="13">Lacks conserved residue(s) required for the propagation of feature annotation.</text>
</comment>
<dbReference type="Proteomes" id="UP001177023">
    <property type="component" value="Unassembled WGS sequence"/>
</dbReference>
<dbReference type="CDD" id="cd04280">
    <property type="entry name" value="ZnMc_astacin_like"/>
    <property type="match status" value="1"/>
</dbReference>
<dbReference type="InterPro" id="IPR001506">
    <property type="entry name" value="Peptidase_M12A"/>
</dbReference>
<comment type="subcellular location">
    <subcellularLocation>
        <location evidence="1">Secreted</location>
    </subcellularLocation>
</comment>
<keyword evidence="3" id="KW-0245">EGF-like domain</keyword>
<evidence type="ECO:0000259" key="17">
    <source>
        <dbReference type="PROSITE" id="PS51864"/>
    </source>
</evidence>
<organism evidence="18 19">
    <name type="scientific">Mesorhabditis spiculigera</name>
    <dbReference type="NCBI Taxonomy" id="96644"/>
    <lineage>
        <taxon>Eukaryota</taxon>
        <taxon>Metazoa</taxon>
        <taxon>Ecdysozoa</taxon>
        <taxon>Nematoda</taxon>
        <taxon>Chromadorea</taxon>
        <taxon>Rhabditida</taxon>
        <taxon>Rhabditina</taxon>
        <taxon>Rhabditomorpha</taxon>
        <taxon>Rhabditoidea</taxon>
        <taxon>Rhabditidae</taxon>
        <taxon>Mesorhabditinae</taxon>
        <taxon>Mesorhabditis</taxon>
    </lineage>
</organism>
<name>A0AA36GAI7_9BILA</name>
<dbReference type="InterPro" id="IPR024079">
    <property type="entry name" value="MetalloPept_cat_dom_sf"/>
</dbReference>
<evidence type="ECO:0000256" key="14">
    <source>
        <dbReference type="PROSITE-ProRule" id="PRU01211"/>
    </source>
</evidence>
<keyword evidence="11" id="KW-1015">Disulfide bond</keyword>
<evidence type="ECO:0000256" key="2">
    <source>
        <dbReference type="ARBA" id="ARBA00022525"/>
    </source>
</evidence>
<evidence type="ECO:0000256" key="10">
    <source>
        <dbReference type="ARBA" id="ARBA00023145"/>
    </source>
</evidence>
<dbReference type="AlphaFoldDB" id="A0AA36GAI7"/>
<protein>
    <recommendedName>
        <fullName evidence="15">Metalloendopeptidase</fullName>
        <ecNumber evidence="15">3.4.24.-</ecNumber>
    </recommendedName>
</protein>
<dbReference type="CDD" id="cd00041">
    <property type="entry name" value="CUB"/>
    <property type="match status" value="1"/>
</dbReference>